<dbReference type="AlphaFoldDB" id="A0A9P1FVJ6"/>
<reference evidence="3" key="2">
    <citation type="submission" date="2024-04" db="EMBL/GenBank/DDBJ databases">
        <authorList>
            <person name="Chen Y."/>
            <person name="Shah S."/>
            <person name="Dougan E. K."/>
            <person name="Thang M."/>
            <person name="Chan C."/>
        </authorList>
    </citation>
    <scope>NUCLEOTIDE SEQUENCE [LARGE SCALE GENOMIC DNA]</scope>
</reference>
<reference evidence="2" key="1">
    <citation type="submission" date="2022-10" db="EMBL/GenBank/DDBJ databases">
        <authorList>
            <person name="Chen Y."/>
            <person name="Dougan E. K."/>
            <person name="Chan C."/>
            <person name="Rhodes N."/>
            <person name="Thang M."/>
        </authorList>
    </citation>
    <scope>NUCLEOTIDE SEQUENCE</scope>
</reference>
<accession>A0A9P1FVJ6</accession>
<feature type="region of interest" description="Disordered" evidence="1">
    <location>
        <begin position="357"/>
        <end position="435"/>
    </location>
</feature>
<feature type="compositionally biased region" description="Basic and acidic residues" evidence="1">
    <location>
        <begin position="361"/>
        <end position="373"/>
    </location>
</feature>
<organism evidence="2">
    <name type="scientific">Cladocopium goreaui</name>
    <dbReference type="NCBI Taxonomy" id="2562237"/>
    <lineage>
        <taxon>Eukaryota</taxon>
        <taxon>Sar</taxon>
        <taxon>Alveolata</taxon>
        <taxon>Dinophyceae</taxon>
        <taxon>Suessiales</taxon>
        <taxon>Symbiodiniaceae</taxon>
        <taxon>Cladocopium</taxon>
    </lineage>
</organism>
<gene>
    <name evidence="2" type="ORF">C1SCF055_LOCUS16787</name>
</gene>
<dbReference type="EMBL" id="CAMXCT020001400">
    <property type="protein sequence ID" value="CAL1143111.1"/>
    <property type="molecule type" value="Genomic_DNA"/>
</dbReference>
<proteinExistence type="predicted"/>
<evidence type="ECO:0000256" key="1">
    <source>
        <dbReference type="SAM" id="MobiDB-lite"/>
    </source>
</evidence>
<protein>
    <submittedName>
        <fullName evidence="2">Uncharacterized protein</fullName>
    </submittedName>
</protein>
<dbReference type="OrthoDB" id="446052at2759"/>
<name>A0A9P1FVJ6_9DINO</name>
<evidence type="ECO:0000313" key="3">
    <source>
        <dbReference type="EMBL" id="CAL1143111.1"/>
    </source>
</evidence>
<sequence length="727" mass="80879">MDGIKVKTGLLTDATVAQMLDRGVDVTDSKYSCADLFGSLSGAALLDAIYERFGAGEADVDWFSAGTTNDGKPIMVRNIIRSELSRPIQEATATSYKHRLLKEGLSQMASGDAIFRYRDSSRTPPFEAGSFNHRAESFYRAYEENPESEMVQKVFSKGLTKVKFMSEKMNKDCWAKFIEIHNKFHAGSGASYMDVCEEALALEAAWKENCAATGTANHKYQSLYQTFVLGKSETFQTWLPYTQALAFIHCMKGLEIWDDFKAWSNANADFLETRLASLPAIALMHELSKLITGSMKKLYPRKTMANVVLQVPTFSSNGAQRTLPWVFEKPSAGSSRLMSVLLIPMTQSATFKKFGVGPSAVEEKKESKKKQEQEMIQEMVSSKFKETGMGSQIKKRKDLEKKESKDTEMQAQDEDQERGDEGGNGAAGCEGPAAKKAKTQAKKAVKSKFSGFSAAEKEQYSETVSSPTDEKEFRCKTALDEILGALSFTADIIRQKSLARWQAAKLSQKEIKKSQEEEEKALLSTTGFCLSIFLQFVFTQQVALNGTQYRFYTGLRSELQGVLQAAHSTWSTSMANTGAGGEEISQQKDALSLAQLLCDTYANKPVTSIGWDDEIEEADKPAKNVASIMTLNYSQIVQPLILFLKRNLKLPVLLHEFPRAFLMKLRTQPSMELIDLLSFMKDEINEHLPFVWTAFAADVSDCYGSKKRFVEKTEQAGIGLGLVAFSD</sequence>
<dbReference type="Proteomes" id="UP001152797">
    <property type="component" value="Unassembled WGS sequence"/>
</dbReference>
<comment type="caution">
    <text evidence="2">The sequence shown here is derived from an EMBL/GenBank/DDBJ whole genome shotgun (WGS) entry which is preliminary data.</text>
</comment>
<dbReference type="EMBL" id="CAMXCT030001400">
    <property type="protein sequence ID" value="CAL4777048.1"/>
    <property type="molecule type" value="Genomic_DNA"/>
</dbReference>
<evidence type="ECO:0000313" key="2">
    <source>
        <dbReference type="EMBL" id="CAI3989736.1"/>
    </source>
</evidence>
<dbReference type="EMBL" id="CAMXCT010001400">
    <property type="protein sequence ID" value="CAI3989736.1"/>
    <property type="molecule type" value="Genomic_DNA"/>
</dbReference>
<feature type="compositionally biased region" description="Basic and acidic residues" evidence="1">
    <location>
        <begin position="397"/>
        <end position="408"/>
    </location>
</feature>
<evidence type="ECO:0000313" key="4">
    <source>
        <dbReference type="Proteomes" id="UP001152797"/>
    </source>
</evidence>
<keyword evidence="4" id="KW-1185">Reference proteome</keyword>